<name>A0A174C361_FLAPL</name>
<keyword evidence="1 2" id="KW-0732">Signal</keyword>
<dbReference type="Gene3D" id="3.40.190.170">
    <property type="entry name" value="Bacterial extracellular solute-binding protein, family 7"/>
    <property type="match status" value="1"/>
</dbReference>
<dbReference type="EMBL" id="CYZT01000042">
    <property type="protein sequence ID" value="CUO07842.1"/>
    <property type="molecule type" value="Genomic_DNA"/>
</dbReference>
<accession>A0A174C361</accession>
<dbReference type="AlphaFoldDB" id="A0A174C361"/>
<dbReference type="Proteomes" id="UP000095746">
    <property type="component" value="Unassembled WGS sequence"/>
</dbReference>
<dbReference type="InterPro" id="IPR018389">
    <property type="entry name" value="DctP_fam"/>
</dbReference>
<organism evidence="3 4">
    <name type="scientific">Flavonifractor plautii</name>
    <name type="common">Fusobacterium plautii</name>
    <dbReference type="NCBI Taxonomy" id="292800"/>
    <lineage>
        <taxon>Bacteria</taxon>
        <taxon>Bacillati</taxon>
        <taxon>Bacillota</taxon>
        <taxon>Clostridia</taxon>
        <taxon>Eubacteriales</taxon>
        <taxon>Oscillospiraceae</taxon>
        <taxon>Flavonifractor</taxon>
    </lineage>
</organism>
<feature type="signal peptide" evidence="2">
    <location>
        <begin position="1"/>
        <end position="21"/>
    </location>
</feature>
<dbReference type="CDD" id="cd13665">
    <property type="entry name" value="PBP2_TRAP_Dctp3_4"/>
    <property type="match status" value="1"/>
</dbReference>
<protein>
    <submittedName>
        <fullName evidence="3">TRAP-type mannitol/chloroaromatic compound transport system, periplasmic component</fullName>
    </submittedName>
</protein>
<dbReference type="InterPro" id="IPR038404">
    <property type="entry name" value="TRAP_DctP_sf"/>
</dbReference>
<dbReference type="NCBIfam" id="NF037995">
    <property type="entry name" value="TRAP_S1"/>
    <property type="match status" value="1"/>
</dbReference>
<gene>
    <name evidence="3" type="ORF">ERS852411_00933</name>
</gene>
<dbReference type="RefSeq" id="WP_021631823.1">
    <property type="nucleotide sequence ID" value="NZ_JADNCN010000037.1"/>
</dbReference>
<dbReference type="PROSITE" id="PS51257">
    <property type="entry name" value="PROKAR_LIPOPROTEIN"/>
    <property type="match status" value="1"/>
</dbReference>
<evidence type="ECO:0000313" key="3">
    <source>
        <dbReference type="EMBL" id="CUO07842.1"/>
    </source>
</evidence>
<evidence type="ECO:0000256" key="2">
    <source>
        <dbReference type="SAM" id="SignalP"/>
    </source>
</evidence>
<dbReference type="GO" id="GO:0055085">
    <property type="term" value="P:transmembrane transport"/>
    <property type="evidence" value="ECO:0007669"/>
    <property type="project" value="InterPro"/>
</dbReference>
<reference evidence="3 4" key="1">
    <citation type="submission" date="2015-09" db="EMBL/GenBank/DDBJ databases">
        <authorList>
            <consortium name="Pathogen Informatics"/>
        </authorList>
    </citation>
    <scope>NUCLEOTIDE SEQUENCE [LARGE SCALE GENOMIC DNA]</scope>
    <source>
        <strain evidence="3 4">2789STDY5608854</strain>
    </source>
</reference>
<feature type="chain" id="PRO_5038641189" evidence="2">
    <location>
        <begin position="22"/>
        <end position="345"/>
    </location>
</feature>
<dbReference type="PANTHER" id="PTHR33376:SF15">
    <property type="entry name" value="BLL6794 PROTEIN"/>
    <property type="match status" value="1"/>
</dbReference>
<evidence type="ECO:0000313" key="4">
    <source>
        <dbReference type="Proteomes" id="UP000095746"/>
    </source>
</evidence>
<dbReference type="Pfam" id="PF03480">
    <property type="entry name" value="DctP"/>
    <property type="match status" value="1"/>
</dbReference>
<dbReference type="PANTHER" id="PTHR33376">
    <property type="match status" value="1"/>
</dbReference>
<evidence type="ECO:0000256" key="1">
    <source>
        <dbReference type="ARBA" id="ARBA00022729"/>
    </source>
</evidence>
<proteinExistence type="predicted"/>
<sequence>MKRTSALILTAAMVFTLASCGGPKKQGTTEDHYRLTFSMHTPADTPIGNQFQAMFDDIEEKTNGHVEINLYGSGTLASSADVVDMVADGACDIGWVFTSFYYGQYPLTDVIAVPGQGVQSCVQGTRVLWDLWEQFPEMRDEWSDFKVLVMFPNPVNYVYTNTQVESLDDLKGLSVRSPSGGIAEVLGALGCNVISMAPNDIYDNLSKNNIQGYALEPTGVADYSLDEITKSIVDIQMFQAPFITIMNMETWNSLPPEYQAVFEEWSGVDASLKFAEMWDQTADQNMQELLATGCAVAELSQEDHNRFQQVADTYADSWADAYSTDTFDALAYFQACQEAYDKYAE</sequence>